<evidence type="ECO:0000259" key="4">
    <source>
        <dbReference type="PROSITE" id="PS51729"/>
    </source>
</evidence>
<dbReference type="VEuPathDB" id="VectorBase:ADIR004641"/>
<dbReference type="AlphaFoldDB" id="A0A182NAG5"/>
<evidence type="ECO:0000256" key="3">
    <source>
        <dbReference type="ARBA" id="ARBA00031876"/>
    </source>
</evidence>
<dbReference type="InterPro" id="IPR031165">
    <property type="entry name" value="GNAT_YJDJ"/>
</dbReference>
<dbReference type="PANTHER" id="PTHR31435:SF9">
    <property type="entry name" value="PROTEIN NATD1"/>
    <property type="match status" value="1"/>
</dbReference>
<protein>
    <recommendedName>
        <fullName evidence="2">Protein NATD1</fullName>
    </recommendedName>
    <alternativeName>
        <fullName evidence="3">N-acetyltransferase domain-containing protein 1</fullName>
    </alternativeName>
</protein>
<evidence type="ECO:0000313" key="6">
    <source>
        <dbReference type="Proteomes" id="UP000075884"/>
    </source>
</evidence>
<dbReference type="Gene3D" id="3.40.630.30">
    <property type="match status" value="1"/>
</dbReference>
<dbReference type="PROSITE" id="PS51729">
    <property type="entry name" value="GNAT_YJDJ"/>
    <property type="match status" value="1"/>
</dbReference>
<evidence type="ECO:0000313" key="5">
    <source>
        <dbReference type="EnsemblMetazoa" id="ADIR004641-PA"/>
    </source>
</evidence>
<dbReference type="InterPro" id="IPR016181">
    <property type="entry name" value="Acyl_CoA_acyltransferase"/>
</dbReference>
<sequence length="118" mass="13231">MSCMLAARTIAARIGAGRMYGTVTAVTNDAKREKFVIDLGRNGGEAFLKYTEDSGRKLIRLEHTYVPDAGKGKGLGKQLAEAAFQYAIERNMMVRLECDFTVKYYKDNEAKYKAYVTE</sequence>
<dbReference type="EnsemblMetazoa" id="ADIR004641-RA">
    <property type="protein sequence ID" value="ADIR004641-PA"/>
    <property type="gene ID" value="ADIR004641"/>
</dbReference>
<keyword evidence="6" id="KW-1185">Reference proteome</keyword>
<dbReference type="SUPFAM" id="SSF55729">
    <property type="entry name" value="Acyl-CoA N-acyltransferases (Nat)"/>
    <property type="match status" value="1"/>
</dbReference>
<dbReference type="PANTHER" id="PTHR31435">
    <property type="entry name" value="PROTEIN NATD1"/>
    <property type="match status" value="1"/>
</dbReference>
<dbReference type="Proteomes" id="UP000075884">
    <property type="component" value="Unassembled WGS sequence"/>
</dbReference>
<evidence type="ECO:0000256" key="2">
    <source>
        <dbReference type="ARBA" id="ARBA00020243"/>
    </source>
</evidence>
<reference evidence="6" key="1">
    <citation type="submission" date="2013-03" db="EMBL/GenBank/DDBJ databases">
        <title>The Genome Sequence of Anopheles dirus WRAIR2.</title>
        <authorList>
            <consortium name="The Broad Institute Genomics Platform"/>
            <person name="Neafsey D.E."/>
            <person name="Walton C."/>
            <person name="Walker B."/>
            <person name="Young S.K."/>
            <person name="Zeng Q."/>
            <person name="Gargeya S."/>
            <person name="Fitzgerald M."/>
            <person name="Haas B."/>
            <person name="Abouelleil A."/>
            <person name="Allen A.W."/>
            <person name="Alvarado L."/>
            <person name="Arachchi H.M."/>
            <person name="Berlin A.M."/>
            <person name="Chapman S.B."/>
            <person name="Gainer-Dewar J."/>
            <person name="Goldberg J."/>
            <person name="Griggs A."/>
            <person name="Gujja S."/>
            <person name="Hansen M."/>
            <person name="Howarth C."/>
            <person name="Imamovic A."/>
            <person name="Ireland A."/>
            <person name="Larimer J."/>
            <person name="McCowan C."/>
            <person name="Murphy C."/>
            <person name="Pearson M."/>
            <person name="Poon T.W."/>
            <person name="Priest M."/>
            <person name="Roberts A."/>
            <person name="Saif S."/>
            <person name="Shea T."/>
            <person name="Sisk P."/>
            <person name="Sykes S."/>
            <person name="Wortman J."/>
            <person name="Nusbaum C."/>
            <person name="Birren B."/>
        </authorList>
    </citation>
    <scope>NUCLEOTIDE SEQUENCE [LARGE SCALE GENOMIC DNA]</scope>
    <source>
        <strain evidence="6">WRAIR2</strain>
    </source>
</reference>
<evidence type="ECO:0000256" key="1">
    <source>
        <dbReference type="ARBA" id="ARBA00006233"/>
    </source>
</evidence>
<organism evidence="5 6">
    <name type="scientific">Anopheles dirus</name>
    <dbReference type="NCBI Taxonomy" id="7168"/>
    <lineage>
        <taxon>Eukaryota</taxon>
        <taxon>Metazoa</taxon>
        <taxon>Ecdysozoa</taxon>
        <taxon>Arthropoda</taxon>
        <taxon>Hexapoda</taxon>
        <taxon>Insecta</taxon>
        <taxon>Pterygota</taxon>
        <taxon>Neoptera</taxon>
        <taxon>Endopterygota</taxon>
        <taxon>Diptera</taxon>
        <taxon>Nematocera</taxon>
        <taxon>Culicoidea</taxon>
        <taxon>Culicidae</taxon>
        <taxon>Anophelinae</taxon>
        <taxon>Anopheles</taxon>
    </lineage>
</organism>
<dbReference type="Pfam" id="PF14542">
    <property type="entry name" value="Acetyltransf_CG"/>
    <property type="match status" value="1"/>
</dbReference>
<dbReference type="InterPro" id="IPR045057">
    <property type="entry name" value="Gcn5-rel_NAT"/>
</dbReference>
<name>A0A182NAG5_9DIPT</name>
<feature type="domain" description="N-acetyltransferase" evidence="4">
    <location>
        <begin position="27"/>
        <end position="117"/>
    </location>
</feature>
<comment type="similarity">
    <text evidence="1">Belongs to the NATD1 family.</text>
</comment>
<accession>A0A182NAG5</accession>
<reference evidence="5" key="2">
    <citation type="submission" date="2020-05" db="UniProtKB">
        <authorList>
            <consortium name="EnsemblMetazoa"/>
        </authorList>
    </citation>
    <scope>IDENTIFICATION</scope>
    <source>
        <strain evidence="5">WRAIR2</strain>
    </source>
</reference>
<proteinExistence type="inferred from homology"/>
<dbReference type="STRING" id="7168.A0A182NAG5"/>